<keyword evidence="2" id="KW-1185">Reference proteome</keyword>
<comment type="caution">
    <text evidence="1">The sequence shown here is derived from an EMBL/GenBank/DDBJ whole genome shotgun (WGS) entry which is preliminary data.</text>
</comment>
<name>A0ABN8PAX3_9CNID</name>
<evidence type="ECO:0000313" key="1">
    <source>
        <dbReference type="EMBL" id="CAH3135570.1"/>
    </source>
</evidence>
<gene>
    <name evidence="1" type="ORF">PLOB_00037971</name>
</gene>
<dbReference type="Proteomes" id="UP001159405">
    <property type="component" value="Unassembled WGS sequence"/>
</dbReference>
<accession>A0ABN8PAX3</accession>
<organism evidence="1 2">
    <name type="scientific">Porites lobata</name>
    <dbReference type="NCBI Taxonomy" id="104759"/>
    <lineage>
        <taxon>Eukaryota</taxon>
        <taxon>Metazoa</taxon>
        <taxon>Cnidaria</taxon>
        <taxon>Anthozoa</taxon>
        <taxon>Hexacorallia</taxon>
        <taxon>Scleractinia</taxon>
        <taxon>Fungiina</taxon>
        <taxon>Poritidae</taxon>
        <taxon>Porites</taxon>
    </lineage>
</organism>
<reference evidence="1 2" key="1">
    <citation type="submission" date="2022-05" db="EMBL/GenBank/DDBJ databases">
        <authorList>
            <consortium name="Genoscope - CEA"/>
            <person name="William W."/>
        </authorList>
    </citation>
    <scope>NUCLEOTIDE SEQUENCE [LARGE SCALE GENOMIC DNA]</scope>
</reference>
<sequence length="273" mass="29975">MYSIYVTNKSRNGVYIRVQQQKISSVNPRFCHDLYAIQNGRVRGGGTVRTHLLQWGFCEIAPDQTITVAVDITNEGPRKYASLYAGSKLCTVDFEINCLRYGCLFVKRKVRGNDCYGRQEVEYFFYQANPQPVWIPVEDGNPLPKKIIKAGTTGFGRSPGNGEKPLKVILDSNGCQLTNIYTTSNIESILRSGTCLCDTGHEFVPGNVGDPVPPHAVIGGVSVPEGSLYLGRVGGNTPCVIEVERGKVKSFCYGLMNKVQSGEILTLTNDPNV</sequence>
<proteinExistence type="predicted"/>
<protein>
    <submittedName>
        <fullName evidence="1">Uncharacterized protein</fullName>
    </submittedName>
</protein>
<dbReference type="EMBL" id="CALNXK010000056">
    <property type="protein sequence ID" value="CAH3135570.1"/>
    <property type="molecule type" value="Genomic_DNA"/>
</dbReference>
<evidence type="ECO:0000313" key="2">
    <source>
        <dbReference type="Proteomes" id="UP001159405"/>
    </source>
</evidence>